<accession>A0A1V5T525</accession>
<dbReference type="Pfam" id="PF01416">
    <property type="entry name" value="PseudoU_synth_1"/>
    <property type="match status" value="2"/>
</dbReference>
<dbReference type="NCBIfam" id="TIGR00071">
    <property type="entry name" value="hisT_truA"/>
    <property type="match status" value="1"/>
</dbReference>
<dbReference type="Gene3D" id="3.30.70.580">
    <property type="entry name" value="Pseudouridine synthase I, catalytic domain, N-terminal subdomain"/>
    <property type="match status" value="1"/>
</dbReference>
<dbReference type="AlphaFoldDB" id="A0A1V5T525"/>
<sequence>MQKLKDNTSKCTKSNNLVLIIEYDGTNYFGWQSQPNRRSVQSVLTQALSSILNQPIVLHASGRTDAGVHALGQVANCRVELTLEIPTLFRALNSYLPPDIRVTHLQEVSSSFNARKDATGKEYHYWMYCGYQFPVFLRHHMFYPGNFQIDWPLLKECINLFVGEYDFTAFSASGSSVINMVREIHQFDVYDFKNGFLSFRIVGNGFLYKMVRILLGEIWMVQLGKKKIDDLRLALSQPHRGKHRLCLPPHGLYLARVFYPDYDFWESDHLSPSFPWFLSKKSSIFKL</sequence>
<feature type="active site" description="Nucleophile" evidence="4 5">
    <location>
        <position position="65"/>
    </location>
</feature>
<proteinExistence type="inferred from homology"/>
<dbReference type="PANTHER" id="PTHR11142">
    <property type="entry name" value="PSEUDOURIDYLATE SYNTHASE"/>
    <property type="match status" value="1"/>
</dbReference>
<keyword evidence="3 4" id="KW-0413">Isomerase</keyword>
<comment type="similarity">
    <text evidence="1 4 7">Belongs to the tRNA pseudouridine synthase TruA family.</text>
</comment>
<reference evidence="9" key="1">
    <citation type="submission" date="2017-02" db="EMBL/GenBank/DDBJ databases">
        <title>Delving into the versatile metabolic prowess of the omnipresent phylum Bacteroidetes.</title>
        <authorList>
            <person name="Nobu M.K."/>
            <person name="Mei R."/>
            <person name="Narihiro T."/>
            <person name="Kuroda K."/>
            <person name="Liu W.-T."/>
        </authorList>
    </citation>
    <scope>NUCLEOTIDE SEQUENCE</scope>
    <source>
        <strain evidence="9">ADurb.Bin276</strain>
    </source>
</reference>
<name>A0A1V5T525_9BACT</name>
<dbReference type="InterPro" id="IPR020097">
    <property type="entry name" value="PsdUridine_synth_TruA_a/b_dom"/>
</dbReference>
<evidence type="ECO:0000256" key="6">
    <source>
        <dbReference type="PIRSR" id="PIRSR001430-2"/>
    </source>
</evidence>
<dbReference type="InterPro" id="IPR020103">
    <property type="entry name" value="PsdUridine_synth_cat_dom_sf"/>
</dbReference>
<dbReference type="PANTHER" id="PTHR11142:SF0">
    <property type="entry name" value="TRNA PSEUDOURIDINE SYNTHASE-LIKE 1"/>
    <property type="match status" value="1"/>
</dbReference>
<evidence type="ECO:0000313" key="9">
    <source>
        <dbReference type="EMBL" id="OQA61521.1"/>
    </source>
</evidence>
<dbReference type="GO" id="GO:0003723">
    <property type="term" value="F:RNA binding"/>
    <property type="evidence" value="ECO:0007669"/>
    <property type="project" value="InterPro"/>
</dbReference>
<evidence type="ECO:0000256" key="3">
    <source>
        <dbReference type="ARBA" id="ARBA00023235"/>
    </source>
</evidence>
<comment type="function">
    <text evidence="4">Formation of pseudouridine at positions 38, 39 and 40 in the anticodon stem and loop of transfer RNAs.</text>
</comment>
<evidence type="ECO:0000256" key="7">
    <source>
        <dbReference type="RuleBase" id="RU003792"/>
    </source>
</evidence>
<evidence type="ECO:0000259" key="8">
    <source>
        <dbReference type="Pfam" id="PF01416"/>
    </source>
</evidence>
<dbReference type="InterPro" id="IPR020095">
    <property type="entry name" value="PsdUridine_synth_TruA_C"/>
</dbReference>
<dbReference type="HAMAP" id="MF_00171">
    <property type="entry name" value="TruA"/>
    <property type="match status" value="1"/>
</dbReference>
<dbReference type="PIRSF" id="PIRSF001430">
    <property type="entry name" value="tRNA_psdUrid_synth"/>
    <property type="match status" value="1"/>
</dbReference>
<feature type="binding site" evidence="4 6">
    <location>
        <position position="123"/>
    </location>
    <ligand>
        <name>substrate</name>
    </ligand>
</feature>
<gene>
    <name evidence="4 9" type="primary">truA</name>
    <name evidence="9" type="ORF">BWY41_00073</name>
</gene>
<dbReference type="EC" id="5.4.99.12" evidence="4"/>
<feature type="domain" description="Pseudouridine synthase I TruA alpha/beta" evidence="8">
    <location>
        <begin position="159"/>
        <end position="260"/>
    </location>
</feature>
<evidence type="ECO:0000256" key="1">
    <source>
        <dbReference type="ARBA" id="ARBA00009375"/>
    </source>
</evidence>
<evidence type="ECO:0000256" key="4">
    <source>
        <dbReference type="HAMAP-Rule" id="MF_00171"/>
    </source>
</evidence>
<dbReference type="CDD" id="cd02570">
    <property type="entry name" value="PseudoU_synth_EcTruA"/>
    <property type="match status" value="1"/>
</dbReference>
<dbReference type="EMBL" id="MWBQ01000017">
    <property type="protein sequence ID" value="OQA61521.1"/>
    <property type="molecule type" value="Genomic_DNA"/>
</dbReference>
<dbReference type="FunFam" id="3.30.70.580:FF:000001">
    <property type="entry name" value="tRNA pseudouridine synthase A"/>
    <property type="match status" value="1"/>
</dbReference>
<dbReference type="SUPFAM" id="SSF55120">
    <property type="entry name" value="Pseudouridine synthase"/>
    <property type="match status" value="1"/>
</dbReference>
<comment type="catalytic activity">
    <reaction evidence="4 7">
        <text>uridine(38/39/40) in tRNA = pseudouridine(38/39/40) in tRNA</text>
        <dbReference type="Rhea" id="RHEA:22376"/>
        <dbReference type="Rhea" id="RHEA-COMP:10085"/>
        <dbReference type="Rhea" id="RHEA-COMP:10087"/>
        <dbReference type="ChEBI" id="CHEBI:65314"/>
        <dbReference type="ChEBI" id="CHEBI:65315"/>
        <dbReference type="EC" id="5.4.99.12"/>
    </reaction>
</comment>
<dbReference type="InterPro" id="IPR001406">
    <property type="entry name" value="PsdUridine_synth_TruA"/>
</dbReference>
<comment type="subunit">
    <text evidence="4">Homodimer.</text>
</comment>
<protein>
    <recommendedName>
        <fullName evidence="4">tRNA pseudouridine synthase A</fullName>
        <ecNumber evidence="4">5.4.99.12</ecNumber>
    </recommendedName>
    <alternativeName>
        <fullName evidence="4">tRNA pseudouridine(38-40) synthase</fullName>
    </alternativeName>
    <alternativeName>
        <fullName evidence="4">tRNA pseudouridylate synthase I</fullName>
    </alternativeName>
    <alternativeName>
        <fullName evidence="4">tRNA-uridine isomerase I</fullName>
    </alternativeName>
</protein>
<feature type="domain" description="Pseudouridine synthase I TruA alpha/beta" evidence="8">
    <location>
        <begin position="20"/>
        <end position="110"/>
    </location>
</feature>
<dbReference type="GO" id="GO:0160147">
    <property type="term" value="F:tRNA pseudouridine(38-40) synthase activity"/>
    <property type="evidence" value="ECO:0007669"/>
    <property type="project" value="UniProtKB-EC"/>
</dbReference>
<dbReference type="Proteomes" id="UP000485569">
    <property type="component" value="Unassembled WGS sequence"/>
</dbReference>
<evidence type="ECO:0000256" key="2">
    <source>
        <dbReference type="ARBA" id="ARBA00022694"/>
    </source>
</evidence>
<organism evidence="9">
    <name type="scientific">Candidatus Atribacter allofermentans</name>
    <dbReference type="NCBI Taxonomy" id="1852833"/>
    <lineage>
        <taxon>Bacteria</taxon>
        <taxon>Pseudomonadati</taxon>
        <taxon>Atribacterota</taxon>
        <taxon>Atribacteria</taxon>
        <taxon>Atribacterales</taxon>
        <taxon>Atribacteraceae</taxon>
        <taxon>Atribacter</taxon>
    </lineage>
</organism>
<evidence type="ECO:0000256" key="5">
    <source>
        <dbReference type="PIRSR" id="PIRSR001430-1"/>
    </source>
</evidence>
<dbReference type="InterPro" id="IPR020094">
    <property type="entry name" value="TruA/RsuA/RluB/E/F_N"/>
</dbReference>
<keyword evidence="2 4" id="KW-0819">tRNA processing</keyword>
<comment type="caution">
    <text evidence="9">The sequence shown here is derived from an EMBL/GenBank/DDBJ whole genome shotgun (WGS) entry which is preliminary data.</text>
</comment>
<comment type="caution">
    <text evidence="4">Lacks conserved residue(s) required for the propagation of feature annotation.</text>
</comment>
<dbReference type="GO" id="GO:0031119">
    <property type="term" value="P:tRNA pseudouridine synthesis"/>
    <property type="evidence" value="ECO:0007669"/>
    <property type="project" value="UniProtKB-UniRule"/>
</dbReference>
<dbReference type="Gene3D" id="3.30.70.660">
    <property type="entry name" value="Pseudouridine synthase I, catalytic domain, C-terminal subdomain"/>
    <property type="match status" value="1"/>
</dbReference>